<evidence type="ECO:0008006" key="3">
    <source>
        <dbReference type="Google" id="ProtNLM"/>
    </source>
</evidence>
<proteinExistence type="predicted"/>
<dbReference type="EMBL" id="BMKI01000001">
    <property type="protein sequence ID" value="GGC75786.1"/>
    <property type="molecule type" value="Genomic_DNA"/>
</dbReference>
<comment type="caution">
    <text evidence="1">The sequence shown here is derived from an EMBL/GenBank/DDBJ whole genome shotgun (WGS) entry which is preliminary data.</text>
</comment>
<sequence>MTIEFRDGKVELSQGQMFVMPKGVEHRPFSEKECQILLIEPKSVVNTVWI</sequence>
<evidence type="ECO:0000313" key="2">
    <source>
        <dbReference type="Proteomes" id="UP000630615"/>
    </source>
</evidence>
<gene>
    <name evidence="1" type="ORF">GCM10011573_01710</name>
</gene>
<dbReference type="InterPro" id="IPR014710">
    <property type="entry name" value="RmlC-like_jellyroll"/>
</dbReference>
<evidence type="ECO:0000313" key="1">
    <source>
        <dbReference type="EMBL" id="GGC75786.1"/>
    </source>
</evidence>
<dbReference type="InterPro" id="IPR011051">
    <property type="entry name" value="RmlC_Cupin_sf"/>
</dbReference>
<organism evidence="1 2">
    <name type="scientific">Enterococcus wangshanyuanii</name>
    <dbReference type="NCBI Taxonomy" id="2005703"/>
    <lineage>
        <taxon>Bacteria</taxon>
        <taxon>Bacillati</taxon>
        <taxon>Bacillota</taxon>
        <taxon>Bacilli</taxon>
        <taxon>Lactobacillales</taxon>
        <taxon>Enterococcaceae</taxon>
        <taxon>Enterococcus</taxon>
    </lineage>
</organism>
<dbReference type="SUPFAM" id="SSF51182">
    <property type="entry name" value="RmlC-like cupins"/>
    <property type="match status" value="1"/>
</dbReference>
<keyword evidence="2" id="KW-1185">Reference proteome</keyword>
<dbReference type="Gene3D" id="2.60.120.10">
    <property type="entry name" value="Jelly Rolls"/>
    <property type="match status" value="1"/>
</dbReference>
<accession>A0ABQ1NGJ6</accession>
<protein>
    <recommendedName>
        <fullName evidence="3">Cupin 2 conserved barrel domain-containing protein</fullName>
    </recommendedName>
</protein>
<dbReference type="Proteomes" id="UP000630615">
    <property type="component" value="Unassembled WGS sequence"/>
</dbReference>
<reference evidence="2" key="1">
    <citation type="journal article" date="2019" name="Int. J. Syst. Evol. Microbiol.">
        <title>The Global Catalogue of Microorganisms (GCM) 10K type strain sequencing project: providing services to taxonomists for standard genome sequencing and annotation.</title>
        <authorList>
            <consortium name="The Broad Institute Genomics Platform"/>
            <consortium name="The Broad Institute Genome Sequencing Center for Infectious Disease"/>
            <person name="Wu L."/>
            <person name="Ma J."/>
        </authorList>
    </citation>
    <scope>NUCLEOTIDE SEQUENCE [LARGE SCALE GENOMIC DNA]</scope>
    <source>
        <strain evidence="2">CGMCC 1.15942</strain>
    </source>
</reference>
<name>A0ABQ1NGJ6_9ENTE</name>